<sequence>MVSEAIAFAFEVFISACCLYVAAQIALENVHLASLAGIVVAVALVSLVPVVGWIASLVLFVSLLYYVTETPLEGCIWIVLISKLISFVSVQVLQTLLA</sequence>
<feature type="transmembrane region" description="Helical" evidence="1">
    <location>
        <begin position="76"/>
        <end position="97"/>
    </location>
</feature>
<dbReference type="Proteomes" id="UP000078406">
    <property type="component" value="Unassembled WGS sequence"/>
</dbReference>
<protein>
    <submittedName>
        <fullName evidence="2">Uncharacterized protein</fullName>
    </submittedName>
</protein>
<proteinExistence type="predicted"/>
<feature type="transmembrane region" description="Helical" evidence="1">
    <location>
        <begin position="35"/>
        <end position="64"/>
    </location>
</feature>
<dbReference type="EMBL" id="LLEI02000021">
    <property type="protein sequence ID" value="OAJ94927.1"/>
    <property type="molecule type" value="Genomic_DNA"/>
</dbReference>
<dbReference type="RefSeq" id="WP_049844712.1">
    <property type="nucleotide sequence ID" value="NZ_LLEI02000021.1"/>
</dbReference>
<gene>
    <name evidence="2" type="ORF">APB76_06480</name>
</gene>
<name>A0A177Y293_9VIBR</name>
<feature type="transmembrane region" description="Helical" evidence="1">
    <location>
        <begin position="6"/>
        <end position="23"/>
    </location>
</feature>
<accession>A0A177Y293</accession>
<comment type="caution">
    <text evidence="2">The sequence shown here is derived from an EMBL/GenBank/DDBJ whole genome shotgun (WGS) entry which is preliminary data.</text>
</comment>
<dbReference type="AlphaFoldDB" id="A0A177Y293"/>
<keyword evidence="1" id="KW-0812">Transmembrane</keyword>
<reference evidence="2 3" key="1">
    <citation type="journal article" date="2016" name="Syst. Appl. Microbiol.">
        <title>Vibrio bivalvicida sp. nov., a novel larval pathogen for bivalve molluscs reared in a hatchery.</title>
        <authorList>
            <person name="Dubert J."/>
            <person name="Romalde J.L."/>
            <person name="Prado S."/>
            <person name="Barja J.L."/>
        </authorList>
    </citation>
    <scope>NUCLEOTIDE SEQUENCE [LARGE SCALE GENOMIC DNA]</scope>
    <source>
        <strain evidence="2 3">605</strain>
    </source>
</reference>
<evidence type="ECO:0000313" key="3">
    <source>
        <dbReference type="Proteomes" id="UP000078406"/>
    </source>
</evidence>
<keyword evidence="1" id="KW-1133">Transmembrane helix</keyword>
<keyword evidence="1" id="KW-0472">Membrane</keyword>
<evidence type="ECO:0000256" key="1">
    <source>
        <dbReference type="SAM" id="Phobius"/>
    </source>
</evidence>
<evidence type="ECO:0000313" key="2">
    <source>
        <dbReference type="EMBL" id="OAJ94927.1"/>
    </source>
</evidence>
<organism evidence="2 3">
    <name type="scientific">Vibrio bivalvicida</name>
    <dbReference type="NCBI Taxonomy" id="1276888"/>
    <lineage>
        <taxon>Bacteria</taxon>
        <taxon>Pseudomonadati</taxon>
        <taxon>Pseudomonadota</taxon>
        <taxon>Gammaproteobacteria</taxon>
        <taxon>Vibrionales</taxon>
        <taxon>Vibrionaceae</taxon>
        <taxon>Vibrio</taxon>
        <taxon>Vibrio oreintalis group</taxon>
    </lineage>
</organism>